<dbReference type="VEuPathDB" id="AmoebaDB:ACA1_391420"/>
<dbReference type="OrthoDB" id="5358886at2759"/>
<dbReference type="Proteomes" id="UP000011083">
    <property type="component" value="Unassembled WGS sequence"/>
</dbReference>
<dbReference type="GeneID" id="14915327"/>
<evidence type="ECO:0000256" key="1">
    <source>
        <dbReference type="SAM" id="SignalP"/>
    </source>
</evidence>
<feature type="signal peptide" evidence="1">
    <location>
        <begin position="1"/>
        <end position="20"/>
    </location>
</feature>
<evidence type="ECO:0008006" key="4">
    <source>
        <dbReference type="Google" id="ProtNLM"/>
    </source>
</evidence>
<dbReference type="Gene3D" id="3.90.1720.10">
    <property type="entry name" value="endopeptidase domain like (from Nostoc punctiforme)"/>
    <property type="match status" value="1"/>
</dbReference>
<evidence type="ECO:0000313" key="3">
    <source>
        <dbReference type="Proteomes" id="UP000011083"/>
    </source>
</evidence>
<gene>
    <name evidence="2" type="ORF">ACA1_391420</name>
</gene>
<dbReference type="STRING" id="1257118.L8GPD5"/>
<dbReference type="InterPro" id="IPR038765">
    <property type="entry name" value="Papain-like_cys_pep_sf"/>
</dbReference>
<feature type="chain" id="PRO_5003989708" description="NlpC/P60 domain-containing protein" evidence="1">
    <location>
        <begin position="21"/>
        <end position="330"/>
    </location>
</feature>
<dbReference type="RefSeq" id="XP_004336785.1">
    <property type="nucleotide sequence ID" value="XM_004336737.1"/>
</dbReference>
<organism evidence="2 3">
    <name type="scientific">Acanthamoeba castellanii (strain ATCC 30010 / Neff)</name>
    <dbReference type="NCBI Taxonomy" id="1257118"/>
    <lineage>
        <taxon>Eukaryota</taxon>
        <taxon>Amoebozoa</taxon>
        <taxon>Discosea</taxon>
        <taxon>Longamoebia</taxon>
        <taxon>Centramoebida</taxon>
        <taxon>Acanthamoebidae</taxon>
        <taxon>Acanthamoeba</taxon>
    </lineage>
</organism>
<dbReference type="SUPFAM" id="SSF54001">
    <property type="entry name" value="Cysteine proteinases"/>
    <property type="match status" value="1"/>
</dbReference>
<protein>
    <recommendedName>
        <fullName evidence="4">NlpC/P60 domain-containing protein</fullName>
    </recommendedName>
</protein>
<evidence type="ECO:0000313" key="2">
    <source>
        <dbReference type="EMBL" id="ELR14772.1"/>
    </source>
</evidence>
<proteinExistence type="predicted"/>
<reference evidence="2 3" key="1">
    <citation type="journal article" date="2013" name="Genome Biol.">
        <title>Genome of Acanthamoeba castellanii highlights extensive lateral gene transfer and early evolution of tyrosine kinase signaling.</title>
        <authorList>
            <person name="Clarke M."/>
            <person name="Lohan A.J."/>
            <person name="Liu B."/>
            <person name="Lagkouvardos I."/>
            <person name="Roy S."/>
            <person name="Zafar N."/>
            <person name="Bertelli C."/>
            <person name="Schilde C."/>
            <person name="Kianianmomeni A."/>
            <person name="Burglin T.R."/>
            <person name="Frech C."/>
            <person name="Turcotte B."/>
            <person name="Kopec K.O."/>
            <person name="Synnott J.M."/>
            <person name="Choo C."/>
            <person name="Paponov I."/>
            <person name="Finkler A."/>
            <person name="Soon Heng Tan C."/>
            <person name="Hutchins A.P."/>
            <person name="Weinmeier T."/>
            <person name="Rattei T."/>
            <person name="Chu J.S."/>
            <person name="Gimenez G."/>
            <person name="Irimia M."/>
            <person name="Rigden D.J."/>
            <person name="Fitzpatrick D.A."/>
            <person name="Lorenzo-Morales J."/>
            <person name="Bateman A."/>
            <person name="Chiu C.H."/>
            <person name="Tang P."/>
            <person name="Hegemann P."/>
            <person name="Fromm H."/>
            <person name="Raoult D."/>
            <person name="Greub G."/>
            <person name="Miranda-Saavedra D."/>
            <person name="Chen N."/>
            <person name="Nash P."/>
            <person name="Ginger M.L."/>
            <person name="Horn M."/>
            <person name="Schaap P."/>
            <person name="Caler L."/>
            <person name="Loftus B."/>
        </authorList>
    </citation>
    <scope>NUCLEOTIDE SEQUENCE [LARGE SCALE GENOMIC DNA]</scope>
    <source>
        <strain evidence="2 3">Neff</strain>
    </source>
</reference>
<sequence length="330" mass="36777">MKTTFACVLLFLCLAVAALAAPPKVSEEFSSIIRVTLADKTGSTPNITGHGFWASSLKGGKTIQRFQFGQHHPLNELHLQRFDLLAAYDEASGDACVELPLEGPMSPVWDWVSLATESTKYVGHEKFSAWTFTITLIEQMGYATVSLYFQSDSTPRWFIVDGDYRTVSIEFLHWIAETPAASMFNVPKDCSHTNQTADPSVGCHARSTIMARAQDWVNHHVPYSQTGRYAGYRTDCSGYVSMAWQTSQPGYVTSTLPQISHPIARGALQPGDVLLCRSEHVVIFGGWSGPSHYIAYEETRPGEGTVRRVTPYPYWYNTGCFLPYRYNSVC</sequence>
<dbReference type="AlphaFoldDB" id="L8GPD5"/>
<dbReference type="EMBL" id="KB008044">
    <property type="protein sequence ID" value="ELR14772.1"/>
    <property type="molecule type" value="Genomic_DNA"/>
</dbReference>
<name>L8GPD5_ACACF</name>
<accession>L8GPD5</accession>
<keyword evidence="1" id="KW-0732">Signal</keyword>
<dbReference type="KEGG" id="acan:ACA1_391420"/>
<keyword evidence="3" id="KW-1185">Reference proteome</keyword>